<comment type="caution">
    <text evidence="2">The sequence shown here is derived from an EMBL/GenBank/DDBJ whole genome shotgun (WGS) entry which is preliminary data.</text>
</comment>
<gene>
    <name evidence="2" type="ORF">IQ251_18905</name>
</gene>
<protein>
    <recommendedName>
        <fullName evidence="4">DUF3558 domain-containing protein</fullName>
    </recommendedName>
</protein>
<dbReference type="Proteomes" id="UP000598360">
    <property type="component" value="Unassembled WGS sequence"/>
</dbReference>
<evidence type="ECO:0008006" key="4">
    <source>
        <dbReference type="Google" id="ProtNLM"/>
    </source>
</evidence>
<dbReference type="AlphaFoldDB" id="A0A929BDU4"/>
<dbReference type="RefSeq" id="WP_193930314.1">
    <property type="nucleotide sequence ID" value="NZ_JADEYC010000045.1"/>
</dbReference>
<organism evidence="2 3">
    <name type="scientific">Saccharopolyspora montiporae</name>
    <dbReference type="NCBI Taxonomy" id="2781240"/>
    <lineage>
        <taxon>Bacteria</taxon>
        <taxon>Bacillati</taxon>
        <taxon>Actinomycetota</taxon>
        <taxon>Actinomycetes</taxon>
        <taxon>Pseudonocardiales</taxon>
        <taxon>Pseudonocardiaceae</taxon>
        <taxon>Saccharopolyspora</taxon>
    </lineage>
</organism>
<keyword evidence="3" id="KW-1185">Reference proteome</keyword>
<accession>A0A929BDU4</accession>
<evidence type="ECO:0000313" key="2">
    <source>
        <dbReference type="EMBL" id="MBE9376525.1"/>
    </source>
</evidence>
<sequence length="201" mass="21528">MAALNGIRAGVLCLGLVVVASGCAPPAQGYRDEPGACSVLSDASVVEQLGPEAVDIPNTADVEDGDESRSSTCEWESLHPPHWGSPATAWIKVTTHVSITDNREPDPETARERYRYSGLAGETPDAPPDVIGDASRQRFRPGDGGLQIVEVDALRANARITVEYSGGGNRDFVPYSIPREQHERATRDMARDVLRGLGPPQ</sequence>
<proteinExistence type="predicted"/>
<dbReference type="EMBL" id="JADEYC010000045">
    <property type="protein sequence ID" value="MBE9376525.1"/>
    <property type="molecule type" value="Genomic_DNA"/>
</dbReference>
<feature type="region of interest" description="Disordered" evidence="1">
    <location>
        <begin position="118"/>
        <end position="138"/>
    </location>
</feature>
<name>A0A929BDU4_9PSEU</name>
<reference evidence="2" key="1">
    <citation type="submission" date="2020-10" db="EMBL/GenBank/DDBJ databases">
        <title>Diversity and distribution of actinomycetes associated with coral in the coast of Hainan.</title>
        <authorList>
            <person name="Li F."/>
        </authorList>
    </citation>
    <scope>NUCLEOTIDE SEQUENCE</scope>
    <source>
        <strain evidence="2">HNM0983</strain>
    </source>
</reference>
<evidence type="ECO:0000313" key="3">
    <source>
        <dbReference type="Proteomes" id="UP000598360"/>
    </source>
</evidence>
<evidence type="ECO:0000256" key="1">
    <source>
        <dbReference type="SAM" id="MobiDB-lite"/>
    </source>
</evidence>